<protein>
    <submittedName>
        <fullName evidence="1">Uncharacterized protein</fullName>
    </submittedName>
</protein>
<accession>A0ACC0AT64</accession>
<reference evidence="2" key="1">
    <citation type="journal article" date="2023" name="Nat. Plants">
        <title>Single-cell RNA sequencing provides a high-resolution roadmap for understanding the multicellular compartmentation of specialized metabolism.</title>
        <authorList>
            <person name="Sun S."/>
            <person name="Shen X."/>
            <person name="Li Y."/>
            <person name="Li Y."/>
            <person name="Wang S."/>
            <person name="Li R."/>
            <person name="Zhang H."/>
            <person name="Shen G."/>
            <person name="Guo B."/>
            <person name="Wei J."/>
            <person name="Xu J."/>
            <person name="St-Pierre B."/>
            <person name="Chen S."/>
            <person name="Sun C."/>
        </authorList>
    </citation>
    <scope>NUCLEOTIDE SEQUENCE [LARGE SCALE GENOMIC DNA]</scope>
</reference>
<dbReference type="EMBL" id="CM044705">
    <property type="protein sequence ID" value="KAI5663816.1"/>
    <property type="molecule type" value="Genomic_DNA"/>
</dbReference>
<name>A0ACC0AT64_CATRO</name>
<comment type="caution">
    <text evidence="1">The sequence shown here is derived from an EMBL/GenBank/DDBJ whole genome shotgun (WGS) entry which is preliminary data.</text>
</comment>
<keyword evidence="2" id="KW-1185">Reference proteome</keyword>
<dbReference type="Proteomes" id="UP001060085">
    <property type="component" value="Linkage Group LG05"/>
</dbReference>
<organism evidence="1 2">
    <name type="scientific">Catharanthus roseus</name>
    <name type="common">Madagascar periwinkle</name>
    <name type="synonym">Vinca rosea</name>
    <dbReference type="NCBI Taxonomy" id="4058"/>
    <lineage>
        <taxon>Eukaryota</taxon>
        <taxon>Viridiplantae</taxon>
        <taxon>Streptophyta</taxon>
        <taxon>Embryophyta</taxon>
        <taxon>Tracheophyta</taxon>
        <taxon>Spermatophyta</taxon>
        <taxon>Magnoliopsida</taxon>
        <taxon>eudicotyledons</taxon>
        <taxon>Gunneridae</taxon>
        <taxon>Pentapetalae</taxon>
        <taxon>asterids</taxon>
        <taxon>lamiids</taxon>
        <taxon>Gentianales</taxon>
        <taxon>Apocynaceae</taxon>
        <taxon>Rauvolfioideae</taxon>
        <taxon>Vinceae</taxon>
        <taxon>Catharanthinae</taxon>
        <taxon>Catharanthus</taxon>
    </lineage>
</organism>
<gene>
    <name evidence="1" type="ORF">M9H77_23139</name>
</gene>
<sequence length="265" mass="30786">MEYDRSNPLWKRMEAKSKQEDYQSKLARDMHNFHHGGGNGVNAYGGSNWGHGNFISRGHDGYGNFTPKKHNGVGNFSSYTKSYGYTSYDDYGGYDRDNAKYDYYEHSPYDSYEEYHHSYEFSKVNEIPQAIIEVKGSVVLPVKEEISNVEHCDLMRDKNIEKESIEIKEEERVENKERLVERSCIFDSISIFLKANEHLECSKEKESELEKKKKRFIELNSSSCAIPRIDEYHFNIAKYASCVLGVEDKGRSMEKELGTILEELM</sequence>
<evidence type="ECO:0000313" key="1">
    <source>
        <dbReference type="EMBL" id="KAI5663816.1"/>
    </source>
</evidence>
<proteinExistence type="predicted"/>
<evidence type="ECO:0000313" key="2">
    <source>
        <dbReference type="Proteomes" id="UP001060085"/>
    </source>
</evidence>